<dbReference type="InterPro" id="IPR003399">
    <property type="entry name" value="Mce/MlaD"/>
</dbReference>
<dbReference type="InterPro" id="IPR052336">
    <property type="entry name" value="MlaD_Phospholipid_Transporter"/>
</dbReference>
<dbReference type="EMBL" id="CP133721">
    <property type="protein sequence ID" value="WMW78799.1"/>
    <property type="molecule type" value="Genomic_DNA"/>
</dbReference>
<protein>
    <submittedName>
        <fullName evidence="3">MlaD family protein</fullName>
    </submittedName>
</protein>
<evidence type="ECO:0000313" key="4">
    <source>
        <dbReference type="Proteomes" id="UP001180481"/>
    </source>
</evidence>
<keyword evidence="1" id="KW-1133">Transmembrane helix</keyword>
<keyword evidence="4" id="KW-1185">Reference proteome</keyword>
<evidence type="ECO:0000259" key="2">
    <source>
        <dbReference type="Pfam" id="PF02470"/>
    </source>
</evidence>
<organism evidence="3 4">
    <name type="scientific">Flavobacterium nakdongensis</name>
    <dbReference type="NCBI Taxonomy" id="3073563"/>
    <lineage>
        <taxon>Bacteria</taxon>
        <taxon>Pseudomonadati</taxon>
        <taxon>Bacteroidota</taxon>
        <taxon>Flavobacteriia</taxon>
        <taxon>Flavobacteriales</taxon>
        <taxon>Flavobacteriaceae</taxon>
        <taxon>Flavobacterium</taxon>
    </lineage>
</organism>
<accession>A0ABY9RD81</accession>
<dbReference type="RefSeq" id="WP_309533090.1">
    <property type="nucleotide sequence ID" value="NZ_CP133721.1"/>
</dbReference>
<dbReference type="PANTHER" id="PTHR33371:SF4">
    <property type="entry name" value="INTERMEMBRANE PHOSPHOLIPID TRANSPORT SYSTEM BINDING PROTEIN MLAD"/>
    <property type="match status" value="1"/>
</dbReference>
<keyword evidence="1" id="KW-0472">Membrane</keyword>
<gene>
    <name evidence="3" type="ORF">RF683_04975</name>
</gene>
<sequence length="324" mass="35483">MKVTRELKVAVLVILSIVLFYWGFSFLKGKNLFDTTTKLYVVYDNVAGLAPSSPVTVNGLIIGKINKIDVLENGKMLVEMAITNEQVQITKSSLAEIQGMGIVGGREIAIIVNFADKNYAVSGDTLKAANKLGLADELAIQMEPLKVKVEKLLDNANQLFEGVNSTLDKSTQANLRLSIASLQQTLDEFSQVAKNANELVTSNKSKLNATFTNFEKTAANLTKISDSLAKANLASTVKNLEKTLTNVNGVLQDVEQGKGSMGKLMKDDALYVNVTKTAKELELLLQDLRLNPTRYINVSFFGKKNKPYIVPNESSTKIKEQTTK</sequence>
<feature type="domain" description="Mce/MlaD" evidence="2">
    <location>
        <begin position="37"/>
        <end position="111"/>
    </location>
</feature>
<dbReference type="Proteomes" id="UP001180481">
    <property type="component" value="Chromosome"/>
</dbReference>
<keyword evidence="1" id="KW-0812">Transmembrane</keyword>
<proteinExistence type="predicted"/>
<reference evidence="3" key="1">
    <citation type="submission" date="2023-09" db="EMBL/GenBank/DDBJ databases">
        <title>Flavobacterium sp. 20NA77.7 isolated from freshwater.</title>
        <authorList>
            <person name="Le V."/>
            <person name="Ko S.-R."/>
            <person name="Ahn C.-Y."/>
            <person name="Oh H.-M."/>
        </authorList>
    </citation>
    <scope>NUCLEOTIDE SEQUENCE</scope>
    <source>
        <strain evidence="3">20NA77.7</strain>
    </source>
</reference>
<dbReference type="PANTHER" id="PTHR33371">
    <property type="entry name" value="INTERMEMBRANE PHOSPHOLIPID TRANSPORT SYSTEM BINDING PROTEIN MLAD-RELATED"/>
    <property type="match status" value="1"/>
</dbReference>
<evidence type="ECO:0000313" key="3">
    <source>
        <dbReference type="EMBL" id="WMW78799.1"/>
    </source>
</evidence>
<evidence type="ECO:0000256" key="1">
    <source>
        <dbReference type="SAM" id="Phobius"/>
    </source>
</evidence>
<feature type="transmembrane region" description="Helical" evidence="1">
    <location>
        <begin position="7"/>
        <end position="24"/>
    </location>
</feature>
<dbReference type="Pfam" id="PF02470">
    <property type="entry name" value="MlaD"/>
    <property type="match status" value="1"/>
</dbReference>
<name>A0ABY9RD81_9FLAO</name>